<name>A0A423PLL9_9GAMM</name>
<evidence type="ECO:0000313" key="1">
    <source>
        <dbReference type="EMBL" id="ROO26411.1"/>
    </source>
</evidence>
<dbReference type="PANTHER" id="PTHR48079">
    <property type="entry name" value="PROTEIN YEEZ"/>
    <property type="match status" value="1"/>
</dbReference>
<dbReference type="GO" id="GO:0004029">
    <property type="term" value="F:aldehyde dehydrogenase (NAD+) activity"/>
    <property type="evidence" value="ECO:0007669"/>
    <property type="project" value="TreeGrafter"/>
</dbReference>
<dbReference type="Gene3D" id="3.40.50.720">
    <property type="entry name" value="NAD(P)-binding Rossmann-like Domain"/>
    <property type="match status" value="1"/>
</dbReference>
<keyword evidence="2" id="KW-1185">Reference proteome</keyword>
<dbReference type="OrthoDB" id="9808276at2"/>
<comment type="caution">
    <text evidence="1">The sequence shown here is derived from an EMBL/GenBank/DDBJ whole genome shotgun (WGS) entry which is preliminary data.</text>
</comment>
<reference evidence="1 2" key="1">
    <citation type="submission" date="2013-10" db="EMBL/GenBank/DDBJ databases">
        <title>Salinisphaera japonica YTM-1 Genome Sequencing.</title>
        <authorList>
            <person name="Lai Q."/>
            <person name="Li C."/>
            <person name="Shao Z."/>
        </authorList>
    </citation>
    <scope>NUCLEOTIDE SEQUENCE [LARGE SCALE GENOMIC DNA]</scope>
    <source>
        <strain evidence="1 2">YTM-1</strain>
    </source>
</reference>
<dbReference type="InterPro" id="IPR051783">
    <property type="entry name" value="NAD(P)-dependent_oxidoreduct"/>
</dbReference>
<organism evidence="1 2">
    <name type="scientific">Salinisphaera japonica YTM-1</name>
    <dbReference type="NCBI Taxonomy" id="1209778"/>
    <lineage>
        <taxon>Bacteria</taxon>
        <taxon>Pseudomonadati</taxon>
        <taxon>Pseudomonadota</taxon>
        <taxon>Gammaproteobacteria</taxon>
        <taxon>Salinisphaerales</taxon>
        <taxon>Salinisphaeraceae</taxon>
        <taxon>Salinisphaera</taxon>
    </lineage>
</organism>
<dbReference type="SUPFAM" id="SSF51735">
    <property type="entry name" value="NAD(P)-binding Rossmann-fold domains"/>
    <property type="match status" value="1"/>
</dbReference>
<dbReference type="GO" id="GO:0005737">
    <property type="term" value="C:cytoplasm"/>
    <property type="evidence" value="ECO:0007669"/>
    <property type="project" value="TreeGrafter"/>
</dbReference>
<gene>
    <name evidence="1" type="ORF">SAJA_11300</name>
</gene>
<accession>A0A423PLL9</accession>
<dbReference type="FunCoup" id="A0A423PLL9">
    <property type="interactions" value="247"/>
</dbReference>
<dbReference type="RefSeq" id="WP_123658745.1">
    <property type="nucleotide sequence ID" value="NZ_AYKG01000035.1"/>
</dbReference>
<dbReference type="AlphaFoldDB" id="A0A423PLL9"/>
<dbReference type="EMBL" id="AYKG01000035">
    <property type="protein sequence ID" value="ROO26411.1"/>
    <property type="molecule type" value="Genomic_DNA"/>
</dbReference>
<proteinExistence type="predicted"/>
<dbReference type="InParanoid" id="A0A423PLL9"/>
<dbReference type="Proteomes" id="UP000285310">
    <property type="component" value="Unassembled WGS sequence"/>
</dbReference>
<sequence>MSHTLIIGCGDTGLRVAARAVAAGERVTALVRSRASAIRARRVGALARQWDLDDKPPETALLASADRLVYSAPPPRQGTADTRMAGICEALAGHRPATAYISTSGVYGDHGGGWVDEDTPVAPGSERARRRVDAETRLHEAVPEAVILRAPGIYGPGRLPVDRILAGEPVLDDSAHAWTNRIHIDDLGALVWKAVNERWAHRLYNATDGTPTSRTAYSDTLAELLGTDPPPRIDWAEAEQRFSAMRLSFLSESRRMTNARLLRDTGYRFLFPDYRDGLIASLRGEPAIS</sequence>
<protein>
    <submittedName>
        <fullName evidence="1">Oxidoreductase</fullName>
    </submittedName>
</protein>
<dbReference type="InterPro" id="IPR036291">
    <property type="entry name" value="NAD(P)-bd_dom_sf"/>
</dbReference>
<evidence type="ECO:0000313" key="2">
    <source>
        <dbReference type="Proteomes" id="UP000285310"/>
    </source>
</evidence>
<dbReference type="PANTHER" id="PTHR48079:SF6">
    <property type="entry name" value="NAD(P)-BINDING DOMAIN-CONTAINING PROTEIN-RELATED"/>
    <property type="match status" value="1"/>
</dbReference>